<dbReference type="CDD" id="cd00432">
    <property type="entry name" value="Ribosomal_L18_L5e"/>
    <property type="match status" value="1"/>
</dbReference>
<evidence type="ECO:0000256" key="7">
    <source>
        <dbReference type="ARBA" id="ARBA00035197"/>
    </source>
</evidence>
<dbReference type="Gene3D" id="3.30.420.100">
    <property type="match status" value="1"/>
</dbReference>
<feature type="domain" description="Large ribosomal subunit protein uL18 C-terminal eukaryotes" evidence="9">
    <location>
        <begin position="239"/>
        <end position="289"/>
    </location>
</feature>
<dbReference type="GO" id="GO:0000027">
    <property type="term" value="P:ribosomal large subunit assembly"/>
    <property type="evidence" value="ECO:0007669"/>
    <property type="project" value="TreeGrafter"/>
</dbReference>
<keyword evidence="11" id="KW-1185">Reference proteome</keyword>
<dbReference type="GO" id="GO:0008097">
    <property type="term" value="F:5S rRNA binding"/>
    <property type="evidence" value="ECO:0007669"/>
    <property type="project" value="InterPro"/>
</dbReference>
<dbReference type="InterPro" id="IPR005485">
    <property type="entry name" value="Rbsml_uL18_euk_arch"/>
</dbReference>
<dbReference type="InterPro" id="IPR057268">
    <property type="entry name" value="Ribosomal_L18"/>
</dbReference>
<dbReference type="EMBL" id="AAQR03122496">
    <property type="status" value="NOT_ANNOTATED_CDS"/>
    <property type="molecule type" value="Genomic_DNA"/>
</dbReference>
<keyword evidence="5" id="KW-0689">Ribosomal protein</keyword>
<dbReference type="PRINTS" id="PR00058">
    <property type="entry name" value="RIBOSOMALL5"/>
</dbReference>
<keyword evidence="4" id="KW-0694">RNA-binding</keyword>
<dbReference type="GO" id="GO:0003735">
    <property type="term" value="F:structural constituent of ribosome"/>
    <property type="evidence" value="ECO:0007669"/>
    <property type="project" value="InterPro"/>
</dbReference>
<dbReference type="Pfam" id="PF14204">
    <property type="entry name" value="Ribosomal_L18_c"/>
    <property type="match status" value="1"/>
</dbReference>
<dbReference type="PANTHER" id="PTHR23410:SF12">
    <property type="entry name" value="LARGE RIBOSOMAL SUBUNIT PROTEIN UL18"/>
    <property type="match status" value="1"/>
</dbReference>
<evidence type="ECO:0000256" key="1">
    <source>
        <dbReference type="ARBA" id="ARBA00004496"/>
    </source>
</evidence>
<proteinExistence type="inferred from homology"/>
<accession>H0XJH6</accession>
<dbReference type="Ensembl" id="ENSOGAT00000029506.1">
    <property type="protein sequence ID" value="ENSOGAP00000016266.1"/>
    <property type="gene ID" value="ENSOGAG00000028705.1"/>
</dbReference>
<sequence length="297" mass="33474">RGSLFCRMGVVNVVKNKTYFKRHQVKFKSKTDYYTRKLLVIQDKNKYNTPKYRMIVCVTNRDIMCQTASAHIEGDITVCIAYASELPKCSVKVGPMNYAAVYCTGLLLARRLLNTFGVDKVYEGQVEVTGDEHNVETIGGQPGAFICFLDAGLARTTTSNKVLGALKGTVDGGLSVPHSTKRFPGYDSESKEFNAEVHQTQIMGQKGTDYMRFLIEEDKKPSSRHIKDNFTPDTLLLKEYKKARTALRDNPVCEKQPKKEVKKKRWNCPKMSLAQKKDGVAQKKANFLRAQGHITES</sequence>
<comment type="similarity">
    <text evidence="2">Belongs to the universal ribosomal protein uL18 family.</text>
</comment>
<organism evidence="10 11">
    <name type="scientific">Otolemur garnettii</name>
    <name type="common">Small-eared galago</name>
    <name type="synonym">Garnett's greater bushbaby</name>
    <dbReference type="NCBI Taxonomy" id="30611"/>
    <lineage>
        <taxon>Eukaryota</taxon>
        <taxon>Metazoa</taxon>
        <taxon>Chordata</taxon>
        <taxon>Craniata</taxon>
        <taxon>Vertebrata</taxon>
        <taxon>Euteleostomi</taxon>
        <taxon>Mammalia</taxon>
        <taxon>Eutheria</taxon>
        <taxon>Euarchontoglires</taxon>
        <taxon>Primates</taxon>
        <taxon>Strepsirrhini</taxon>
        <taxon>Lorisiformes</taxon>
        <taxon>Galagidae</taxon>
        <taxon>Otolemur</taxon>
    </lineage>
</organism>
<keyword evidence="6" id="KW-0687">Ribonucleoprotein</keyword>
<name>H0XJH6_OTOGA</name>
<evidence type="ECO:0000313" key="10">
    <source>
        <dbReference type="Ensembl" id="ENSOGAP00000016266.1"/>
    </source>
</evidence>
<protein>
    <recommendedName>
        <fullName evidence="7">Large ribosomal subunit protein uL18</fullName>
    </recommendedName>
    <alternativeName>
        <fullName evidence="8">60S ribosomal protein L5</fullName>
    </alternativeName>
</protein>
<evidence type="ECO:0000256" key="3">
    <source>
        <dbReference type="ARBA" id="ARBA00022490"/>
    </source>
</evidence>
<evidence type="ECO:0000256" key="6">
    <source>
        <dbReference type="ARBA" id="ARBA00023274"/>
    </source>
</evidence>
<evidence type="ECO:0000256" key="4">
    <source>
        <dbReference type="ARBA" id="ARBA00022730"/>
    </source>
</evidence>
<evidence type="ECO:0000256" key="5">
    <source>
        <dbReference type="ARBA" id="ARBA00022980"/>
    </source>
</evidence>
<dbReference type="GO" id="GO:0022625">
    <property type="term" value="C:cytosolic large ribosomal subunit"/>
    <property type="evidence" value="ECO:0007669"/>
    <property type="project" value="TreeGrafter"/>
</dbReference>
<dbReference type="Pfam" id="PF17144">
    <property type="entry name" value="Ribosomal_L5e"/>
    <property type="match status" value="1"/>
</dbReference>
<dbReference type="AlphaFoldDB" id="H0XJH6"/>
<dbReference type="Proteomes" id="UP000005225">
    <property type="component" value="Unassembled WGS sequence"/>
</dbReference>
<comment type="subcellular location">
    <subcellularLocation>
        <location evidence="1">Cytoplasm</location>
    </subcellularLocation>
</comment>
<evidence type="ECO:0000259" key="9">
    <source>
        <dbReference type="Pfam" id="PF14204"/>
    </source>
</evidence>
<dbReference type="STRING" id="30611.ENSOGAP00000016266"/>
<dbReference type="HOGENOM" id="CLU_056222_1_0_1"/>
<dbReference type="GeneTree" id="ENSGT00950000183210"/>
<evidence type="ECO:0000256" key="2">
    <source>
        <dbReference type="ARBA" id="ARBA00007116"/>
    </source>
</evidence>
<dbReference type="InterPro" id="IPR025607">
    <property type="entry name" value="Ribosomal_uL18_C_euk"/>
</dbReference>
<dbReference type="GO" id="GO:0006412">
    <property type="term" value="P:translation"/>
    <property type="evidence" value="ECO:0007669"/>
    <property type="project" value="InterPro"/>
</dbReference>
<dbReference type="InParanoid" id="H0XJH6"/>
<dbReference type="PANTHER" id="PTHR23410">
    <property type="entry name" value="RIBOSOMAL PROTEIN L5-RELATED"/>
    <property type="match status" value="1"/>
</dbReference>
<evidence type="ECO:0000313" key="11">
    <source>
        <dbReference type="Proteomes" id="UP000005225"/>
    </source>
</evidence>
<reference evidence="11" key="1">
    <citation type="submission" date="2011-03" db="EMBL/GenBank/DDBJ databases">
        <title>Version 3 of the genome sequence of Otolemur garnettii (Bushbaby).</title>
        <authorList>
            <consortium name="The Broad Institute Genome Sequencing Platform"/>
            <person name="Di Palma F."/>
            <person name="Johnson J."/>
            <person name="Lander E.S."/>
            <person name="Lindblad-Toh K."/>
            <person name="Jaffe D.B."/>
            <person name="Gnerre S."/>
            <person name="MacCallum I."/>
            <person name="Przybylski D."/>
            <person name="Ribeiro F.J."/>
            <person name="Burton J.N."/>
            <person name="Walker B.J."/>
            <person name="Sharpe T."/>
            <person name="Hall G."/>
        </authorList>
    </citation>
    <scope>NUCLEOTIDE SEQUENCE [LARGE SCALE GENOMIC DNA]</scope>
</reference>
<reference evidence="10" key="3">
    <citation type="submission" date="2025-09" db="UniProtKB">
        <authorList>
            <consortium name="Ensembl"/>
        </authorList>
    </citation>
    <scope>IDENTIFICATION</scope>
</reference>
<dbReference type="SUPFAM" id="SSF53137">
    <property type="entry name" value="Translational machinery components"/>
    <property type="match status" value="1"/>
</dbReference>
<dbReference type="eggNOG" id="KOG0875">
    <property type="taxonomic scope" value="Eukaryota"/>
</dbReference>
<reference evidence="10" key="2">
    <citation type="submission" date="2025-08" db="UniProtKB">
        <authorList>
            <consortium name="Ensembl"/>
        </authorList>
    </citation>
    <scope>IDENTIFICATION</scope>
</reference>
<keyword evidence="3" id="KW-0963">Cytoplasm</keyword>
<evidence type="ECO:0000256" key="8">
    <source>
        <dbReference type="ARBA" id="ARBA00035352"/>
    </source>
</evidence>
<keyword evidence="4" id="KW-0699">rRNA-binding</keyword>